<dbReference type="AlphaFoldDB" id="A0A0T9PN65"/>
<dbReference type="GO" id="GO:0005524">
    <property type="term" value="F:ATP binding"/>
    <property type="evidence" value="ECO:0007669"/>
    <property type="project" value="UniProtKB-KW"/>
</dbReference>
<keyword evidence="1" id="KW-0378">Hydrolase</keyword>
<accession>A0A0T9PN65</accession>
<keyword evidence="1" id="KW-0067">ATP-binding</keyword>
<dbReference type="EC" id="3.6.3.-" evidence="1"/>
<name>A0A0T9PN65_9GAMM</name>
<protein>
    <submittedName>
        <fullName evidence="1">Putative cobalt transport ATP-binding protein</fullName>
        <ecNumber evidence="1">3.6.3.-</ecNumber>
    </submittedName>
</protein>
<dbReference type="Proteomes" id="UP000041882">
    <property type="component" value="Unassembled WGS sequence"/>
</dbReference>
<dbReference type="GO" id="GO:0016787">
    <property type="term" value="F:hydrolase activity"/>
    <property type="evidence" value="ECO:0007669"/>
    <property type="project" value="UniProtKB-KW"/>
</dbReference>
<gene>
    <name evidence="1" type="primary">cbiO</name>
    <name evidence="1" type="ORF">ERS008472_02204</name>
</gene>
<evidence type="ECO:0000313" key="1">
    <source>
        <dbReference type="EMBL" id="CNH73907.1"/>
    </source>
</evidence>
<dbReference type="EMBL" id="CQAW01000009">
    <property type="protein sequence ID" value="CNH73907.1"/>
    <property type="molecule type" value="Genomic_DNA"/>
</dbReference>
<reference evidence="2" key="1">
    <citation type="submission" date="2015-03" db="EMBL/GenBank/DDBJ databases">
        <authorList>
            <consortium name="Pathogen Informatics"/>
            <person name="Murphy D."/>
        </authorList>
    </citation>
    <scope>NUCLEOTIDE SEQUENCE [LARGE SCALE GENOMIC DNA]</scope>
    <source>
        <strain evidence="2">IP6945</strain>
    </source>
</reference>
<sequence>MAGYEVLSHGHLMIAGETTEVFLQQDKLQAARLVQPWLVKMHTELGLPRCKTEEQLFALMRQRETEEV</sequence>
<proteinExistence type="predicted"/>
<keyword evidence="1" id="KW-0547">Nucleotide-binding</keyword>
<evidence type="ECO:0000313" key="2">
    <source>
        <dbReference type="Proteomes" id="UP000041882"/>
    </source>
</evidence>
<organism evidence="1 2">
    <name type="scientific">Yersinia thracica</name>
    <dbReference type="NCBI Taxonomy" id="2890319"/>
    <lineage>
        <taxon>Bacteria</taxon>
        <taxon>Pseudomonadati</taxon>
        <taxon>Pseudomonadota</taxon>
        <taxon>Gammaproteobacteria</taxon>
        <taxon>Enterobacterales</taxon>
        <taxon>Yersiniaceae</taxon>
        <taxon>Yersinia</taxon>
    </lineage>
</organism>
<keyword evidence="2" id="KW-1185">Reference proteome</keyword>